<dbReference type="AlphaFoldDB" id="A0A8D9AHH5"/>
<evidence type="ECO:0000313" key="2">
    <source>
        <dbReference type="EMBL" id="CAG6766593.1"/>
    </source>
</evidence>
<evidence type="ECO:0000256" key="1">
    <source>
        <dbReference type="SAM" id="Phobius"/>
    </source>
</evidence>
<protein>
    <submittedName>
        <fullName evidence="2">Uncharacterized protein</fullName>
    </submittedName>
</protein>
<keyword evidence="1" id="KW-1133">Transmembrane helix</keyword>
<keyword evidence="1" id="KW-0472">Membrane</keyword>
<organism evidence="2">
    <name type="scientific">Cacopsylla melanoneura</name>
    <dbReference type="NCBI Taxonomy" id="428564"/>
    <lineage>
        <taxon>Eukaryota</taxon>
        <taxon>Metazoa</taxon>
        <taxon>Ecdysozoa</taxon>
        <taxon>Arthropoda</taxon>
        <taxon>Hexapoda</taxon>
        <taxon>Insecta</taxon>
        <taxon>Pterygota</taxon>
        <taxon>Neoptera</taxon>
        <taxon>Paraneoptera</taxon>
        <taxon>Hemiptera</taxon>
        <taxon>Sternorrhyncha</taxon>
        <taxon>Psylloidea</taxon>
        <taxon>Psyllidae</taxon>
        <taxon>Psyllinae</taxon>
        <taxon>Cacopsylla</taxon>
    </lineage>
</organism>
<sequence length="113" mass="13353">MGDKTKYSWWRGAMSILWLALAGELLGLGVISGYFKLRVNSERKKERKKLEFTRNLNELFFLSKIVNVVGIQHNYHFLPQKKGGTKNMFLYRYNGKPKNFRLVFLIPLHIFGW</sequence>
<keyword evidence="1" id="KW-0812">Transmembrane</keyword>
<dbReference type="EMBL" id="HBUF01571097">
    <property type="protein sequence ID" value="CAG6766593.1"/>
    <property type="molecule type" value="Transcribed_RNA"/>
</dbReference>
<accession>A0A8D9AHH5</accession>
<name>A0A8D9AHH5_9HEMI</name>
<feature type="transmembrane region" description="Helical" evidence="1">
    <location>
        <begin position="16"/>
        <end position="37"/>
    </location>
</feature>
<proteinExistence type="predicted"/>
<reference evidence="2" key="1">
    <citation type="submission" date="2021-05" db="EMBL/GenBank/DDBJ databases">
        <authorList>
            <person name="Alioto T."/>
            <person name="Alioto T."/>
            <person name="Gomez Garrido J."/>
        </authorList>
    </citation>
    <scope>NUCLEOTIDE SEQUENCE</scope>
</reference>